<dbReference type="InterPro" id="IPR008983">
    <property type="entry name" value="Tumour_necrosis_fac-like_dom"/>
</dbReference>
<dbReference type="OMA" id="KFFCYVA"/>
<feature type="chain" id="PRO_5034682757" evidence="5">
    <location>
        <begin position="25"/>
        <end position="253"/>
    </location>
</feature>
<evidence type="ECO:0000256" key="2">
    <source>
        <dbReference type="ARBA" id="ARBA00022525"/>
    </source>
</evidence>
<keyword evidence="4" id="KW-0176">Collagen</keyword>
<dbReference type="Proteomes" id="UP000694388">
    <property type="component" value="Unplaced"/>
</dbReference>
<dbReference type="InterPro" id="IPR050392">
    <property type="entry name" value="Collagen/C1q_domain"/>
</dbReference>
<accession>A0A8C4NDW7</accession>
<dbReference type="Gene3D" id="2.60.120.40">
    <property type="match status" value="1"/>
</dbReference>
<dbReference type="PANTHER" id="PTHR15427">
    <property type="entry name" value="EMILIN ELASTIN MICROFIBRIL INTERFACE-LOCATED PROTEIN ELASTIN MICROFIBRIL INTERFACER"/>
    <property type="match status" value="1"/>
</dbReference>
<dbReference type="InterPro" id="IPR001073">
    <property type="entry name" value="C1q_dom"/>
</dbReference>
<evidence type="ECO:0000313" key="8">
    <source>
        <dbReference type="Proteomes" id="UP000694388"/>
    </source>
</evidence>
<feature type="domain" description="C1q" evidence="6">
    <location>
        <begin position="114"/>
        <end position="253"/>
    </location>
</feature>
<dbReference type="PRINTS" id="PR00007">
    <property type="entry name" value="COMPLEMNTC1Q"/>
</dbReference>
<dbReference type="Ensembl" id="ENSEBUT00000005020.1">
    <property type="protein sequence ID" value="ENSEBUP00000004582.1"/>
    <property type="gene ID" value="ENSEBUG00000003205.1"/>
</dbReference>
<dbReference type="Pfam" id="PF01391">
    <property type="entry name" value="Collagen"/>
    <property type="match status" value="1"/>
</dbReference>
<evidence type="ECO:0000256" key="4">
    <source>
        <dbReference type="ARBA" id="ARBA00023119"/>
    </source>
</evidence>
<evidence type="ECO:0000256" key="5">
    <source>
        <dbReference type="SAM" id="SignalP"/>
    </source>
</evidence>
<dbReference type="Pfam" id="PF00386">
    <property type="entry name" value="C1q"/>
    <property type="match status" value="1"/>
</dbReference>
<evidence type="ECO:0000313" key="7">
    <source>
        <dbReference type="Ensembl" id="ENSEBUP00000004582.1"/>
    </source>
</evidence>
<dbReference type="PROSITE" id="PS50871">
    <property type="entry name" value="C1Q"/>
    <property type="match status" value="1"/>
</dbReference>
<comment type="subcellular location">
    <subcellularLocation>
        <location evidence="1">Secreted</location>
    </subcellularLocation>
</comment>
<keyword evidence="2" id="KW-0964">Secreted</keyword>
<proteinExistence type="predicted"/>
<dbReference type="GO" id="GO:0005576">
    <property type="term" value="C:extracellular region"/>
    <property type="evidence" value="ECO:0007669"/>
    <property type="project" value="UniProtKB-SubCell"/>
</dbReference>
<feature type="signal peptide" evidence="5">
    <location>
        <begin position="1"/>
        <end position="24"/>
    </location>
</feature>
<reference evidence="7" key="1">
    <citation type="submission" date="2025-08" db="UniProtKB">
        <authorList>
            <consortium name="Ensembl"/>
        </authorList>
    </citation>
    <scope>IDENTIFICATION</scope>
</reference>
<dbReference type="SUPFAM" id="SSF49842">
    <property type="entry name" value="TNF-like"/>
    <property type="match status" value="1"/>
</dbReference>
<reference evidence="7" key="2">
    <citation type="submission" date="2025-09" db="UniProtKB">
        <authorList>
            <consortium name="Ensembl"/>
        </authorList>
    </citation>
    <scope>IDENTIFICATION</scope>
</reference>
<dbReference type="SMART" id="SM00110">
    <property type="entry name" value="C1Q"/>
    <property type="match status" value="1"/>
</dbReference>
<evidence type="ECO:0000259" key="6">
    <source>
        <dbReference type="PROSITE" id="PS50871"/>
    </source>
</evidence>
<keyword evidence="3 5" id="KW-0732">Signal</keyword>
<sequence>MLSMGVHLDLLVLVLVMLTCDGTSKPDSATTSPPCFRCCDANGEDGPGVDDQPVAGKAFHPVPEIEISIIKGGKGHKGDRGSPGKRGFSGPIGIIGPTGLSGQKGSNGLPGENCKVRYSAFSVARRTEIHSDDYFTPLGFDTEFVNTDGHFNVFTGRLFCYIPGIYYFNVNVHTWNSKETYLHIMHNDEATVVLYAQPGERSIMQSQSVLLELKERDEVWVRLYKRSRENALYSDDVDTYITFNGFLVKPSSI</sequence>
<keyword evidence="8" id="KW-1185">Reference proteome</keyword>
<protein>
    <submittedName>
        <fullName evidence="7">C1q and TNF related 6a</fullName>
    </submittedName>
</protein>
<dbReference type="PANTHER" id="PTHR15427:SF52">
    <property type="entry name" value="C1Q DOMAIN-CONTAINING PROTEIN"/>
    <property type="match status" value="1"/>
</dbReference>
<dbReference type="InterPro" id="IPR008160">
    <property type="entry name" value="Collagen"/>
</dbReference>
<evidence type="ECO:0000256" key="1">
    <source>
        <dbReference type="ARBA" id="ARBA00004613"/>
    </source>
</evidence>
<organism evidence="7 8">
    <name type="scientific">Eptatretus burgeri</name>
    <name type="common">Inshore hagfish</name>
    <dbReference type="NCBI Taxonomy" id="7764"/>
    <lineage>
        <taxon>Eukaryota</taxon>
        <taxon>Metazoa</taxon>
        <taxon>Chordata</taxon>
        <taxon>Craniata</taxon>
        <taxon>Vertebrata</taxon>
        <taxon>Cyclostomata</taxon>
        <taxon>Myxini</taxon>
        <taxon>Myxiniformes</taxon>
        <taxon>Myxinidae</taxon>
        <taxon>Eptatretinae</taxon>
        <taxon>Eptatretus</taxon>
    </lineage>
</organism>
<name>A0A8C4NDW7_EPTBU</name>
<evidence type="ECO:0000256" key="3">
    <source>
        <dbReference type="ARBA" id="ARBA00022729"/>
    </source>
</evidence>
<dbReference type="GeneTree" id="ENSGT00940000160396"/>
<dbReference type="AlphaFoldDB" id="A0A8C4NDW7"/>
<dbReference type="FunFam" id="2.60.120.40:FF:000029">
    <property type="entry name" value="Complement C1q tumor necrosis factor-related protein 1"/>
    <property type="match status" value="1"/>
</dbReference>